<reference evidence="1 2" key="1">
    <citation type="submission" date="2018-08" db="EMBL/GenBank/DDBJ databases">
        <title>A genome reference for cultivated species of the human gut microbiota.</title>
        <authorList>
            <person name="Zou Y."/>
            <person name="Xue W."/>
            <person name="Luo G."/>
        </authorList>
    </citation>
    <scope>NUCLEOTIDE SEQUENCE [LARGE SCALE GENOMIC DNA]</scope>
    <source>
        <strain evidence="1 2">AM37-4AC</strain>
    </source>
</reference>
<comment type="caution">
    <text evidence="1">The sequence shown here is derived from an EMBL/GenBank/DDBJ whole genome shotgun (WGS) entry which is preliminary data.</text>
</comment>
<sequence>MQGIFQKENTDKALKYGIYRHLPTYEKIIRNLVSFYLQKSSCKLYRRSFQTVLYSNVAFAVSTA</sequence>
<organism evidence="1 2">
    <name type="scientific">Blautia obeum</name>
    <dbReference type="NCBI Taxonomy" id="40520"/>
    <lineage>
        <taxon>Bacteria</taxon>
        <taxon>Bacillati</taxon>
        <taxon>Bacillota</taxon>
        <taxon>Clostridia</taxon>
        <taxon>Lachnospirales</taxon>
        <taxon>Lachnospiraceae</taxon>
        <taxon>Blautia</taxon>
    </lineage>
</organism>
<gene>
    <name evidence="1" type="ORF">DW859_09960</name>
</gene>
<accession>A0A454HH14</accession>
<proteinExistence type="predicted"/>
<dbReference type="EMBL" id="QSHL01000006">
    <property type="protein sequence ID" value="RHC06340.1"/>
    <property type="molecule type" value="Genomic_DNA"/>
</dbReference>
<protein>
    <submittedName>
        <fullName evidence="1">Uncharacterized protein</fullName>
    </submittedName>
</protein>
<dbReference type="Proteomes" id="UP000265808">
    <property type="component" value="Unassembled WGS sequence"/>
</dbReference>
<name>A0A454HH14_9FIRM</name>
<evidence type="ECO:0000313" key="1">
    <source>
        <dbReference type="EMBL" id="RHC06340.1"/>
    </source>
</evidence>
<evidence type="ECO:0000313" key="2">
    <source>
        <dbReference type="Proteomes" id="UP000265808"/>
    </source>
</evidence>
<dbReference type="AlphaFoldDB" id="A0A454HH14"/>